<dbReference type="RefSeq" id="WP_406720821.1">
    <property type="nucleotide sequence ID" value="NZ_CP135443.1"/>
</dbReference>
<organism evidence="1 2">
    <name type="scientific">Thioclava litoralis</name>
    <dbReference type="NCBI Taxonomy" id="3076557"/>
    <lineage>
        <taxon>Bacteria</taxon>
        <taxon>Pseudomonadati</taxon>
        <taxon>Pseudomonadota</taxon>
        <taxon>Alphaproteobacteria</taxon>
        <taxon>Rhodobacterales</taxon>
        <taxon>Paracoccaceae</taxon>
        <taxon>Thioclava</taxon>
    </lineage>
</organism>
<proteinExistence type="predicted"/>
<protein>
    <submittedName>
        <fullName evidence="1">Uncharacterized protein</fullName>
    </submittedName>
</protein>
<name>A0ABZ1E1P2_9RHOB</name>
<gene>
    <name evidence="1" type="ORF">RPE78_13235</name>
</gene>
<dbReference type="EMBL" id="CP135443">
    <property type="protein sequence ID" value="WRY33622.1"/>
    <property type="molecule type" value="Genomic_DNA"/>
</dbReference>
<reference evidence="1 2" key="1">
    <citation type="submission" date="2023-09" db="EMBL/GenBank/DDBJ databases">
        <title>Thioclava shenzhenensis sp. nov., a multidrug resistant bacteria-antagonizing species isolated from coastal seawater.</title>
        <authorList>
            <person name="Long M."/>
        </authorList>
    </citation>
    <scope>NUCLEOTIDE SEQUENCE [LARGE SCALE GENOMIC DNA]</scope>
    <source>
        <strain evidence="1 2">FTW29</strain>
    </source>
</reference>
<accession>A0ABZ1E1P2</accession>
<sequence length="123" mass="14199">MNSNLIRCHRIWCRHRLLSLVFVLAVGLTAVFAWHTIDRAVYWADPGHHERTPESWMTPRYIARSWDLPQDRVEVLLDLSDQTELGHKPRLRDLARAEGVPVSVLIDRLKTGLPAMVRAEQSP</sequence>
<dbReference type="Proteomes" id="UP001623290">
    <property type="component" value="Chromosome"/>
</dbReference>
<evidence type="ECO:0000313" key="2">
    <source>
        <dbReference type="Proteomes" id="UP001623290"/>
    </source>
</evidence>
<evidence type="ECO:0000313" key="1">
    <source>
        <dbReference type="EMBL" id="WRY33622.1"/>
    </source>
</evidence>
<keyword evidence="2" id="KW-1185">Reference proteome</keyword>